<protein>
    <recommendedName>
        <fullName evidence="5">DUF1453 domain-containing protein</fullName>
    </recommendedName>
</protein>
<feature type="transmembrane region" description="Helical" evidence="2">
    <location>
        <begin position="34"/>
        <end position="51"/>
    </location>
</feature>
<proteinExistence type="predicted"/>
<reference evidence="3" key="1">
    <citation type="submission" date="2021-01" db="EMBL/GenBank/DDBJ databases">
        <title>YIM 132084 draft genome.</title>
        <authorList>
            <person name="An D."/>
        </authorList>
    </citation>
    <scope>NUCLEOTIDE SEQUENCE</scope>
    <source>
        <strain evidence="3">YIM 132084</strain>
    </source>
</reference>
<comment type="caution">
    <text evidence="3">The sequence shown here is derived from an EMBL/GenBank/DDBJ whole genome shotgun (WGS) entry which is preliminary data.</text>
</comment>
<accession>A0A938YGX9</accession>
<feature type="transmembrane region" description="Helical" evidence="2">
    <location>
        <begin position="57"/>
        <end position="73"/>
    </location>
</feature>
<name>A0A938YGX9_9ACTN</name>
<dbReference type="RefSeq" id="WP_205262257.1">
    <property type="nucleotide sequence ID" value="NZ_JAERWK010000025.1"/>
</dbReference>
<keyword evidence="4" id="KW-1185">Reference proteome</keyword>
<gene>
    <name evidence="3" type="ORF">JL106_18645</name>
</gene>
<organism evidence="3 4">
    <name type="scientific">Nakamurella leprariae</name>
    <dbReference type="NCBI Taxonomy" id="2803911"/>
    <lineage>
        <taxon>Bacteria</taxon>
        <taxon>Bacillati</taxon>
        <taxon>Actinomycetota</taxon>
        <taxon>Actinomycetes</taxon>
        <taxon>Nakamurellales</taxon>
        <taxon>Nakamurellaceae</taxon>
        <taxon>Nakamurella</taxon>
    </lineage>
</organism>
<evidence type="ECO:0000256" key="2">
    <source>
        <dbReference type="SAM" id="Phobius"/>
    </source>
</evidence>
<dbReference type="EMBL" id="JAERWK010000025">
    <property type="protein sequence ID" value="MBM9469311.1"/>
    <property type="molecule type" value="Genomic_DNA"/>
</dbReference>
<feature type="transmembrane region" description="Helical" evidence="2">
    <location>
        <begin position="122"/>
        <end position="143"/>
    </location>
</feature>
<feature type="transmembrane region" description="Helical" evidence="2">
    <location>
        <begin position="94"/>
        <end position="116"/>
    </location>
</feature>
<sequence length="172" mass="18636">MSVNEIIILVLMVGYAIYRQTQRHEVVGDTRFKLAIVYGIVGLVVGGYHVPDTGWEIGFLVASLGLSVIVGLLRGNHTKVWNEGGRVLSQGTTFTISLFVLMVLAKVGLGTVAYFADISDSGGFGEILLMVALMMVFQAQIIWRRAEPLGARHHGTDPVDPTGTPDLVQPRS</sequence>
<dbReference type="Proteomes" id="UP000663792">
    <property type="component" value="Unassembled WGS sequence"/>
</dbReference>
<dbReference type="AlphaFoldDB" id="A0A938YGX9"/>
<feature type="region of interest" description="Disordered" evidence="1">
    <location>
        <begin position="153"/>
        <end position="172"/>
    </location>
</feature>
<evidence type="ECO:0000313" key="3">
    <source>
        <dbReference type="EMBL" id="MBM9469311.1"/>
    </source>
</evidence>
<keyword evidence="2" id="KW-0812">Transmembrane</keyword>
<keyword evidence="2" id="KW-1133">Transmembrane helix</keyword>
<evidence type="ECO:0000313" key="4">
    <source>
        <dbReference type="Proteomes" id="UP000663792"/>
    </source>
</evidence>
<feature type="transmembrane region" description="Helical" evidence="2">
    <location>
        <begin position="6"/>
        <end position="22"/>
    </location>
</feature>
<keyword evidence="2" id="KW-0472">Membrane</keyword>
<evidence type="ECO:0000256" key="1">
    <source>
        <dbReference type="SAM" id="MobiDB-lite"/>
    </source>
</evidence>
<evidence type="ECO:0008006" key="5">
    <source>
        <dbReference type="Google" id="ProtNLM"/>
    </source>
</evidence>